<dbReference type="PANTHER" id="PTHR10071">
    <property type="entry name" value="TRANSCRIPTION FACTOR GATA FAMILY MEMBER"/>
    <property type="match status" value="1"/>
</dbReference>
<dbReference type="AlphaFoldDB" id="A0A9W8CZE5"/>
<evidence type="ECO:0000256" key="7">
    <source>
        <dbReference type="SAM" id="Coils"/>
    </source>
</evidence>
<keyword evidence="2" id="KW-0479">Metal-binding</keyword>
<reference evidence="10" key="1">
    <citation type="submission" date="2022-07" db="EMBL/GenBank/DDBJ databases">
        <title>Phylogenomic reconstructions and comparative analyses of Kickxellomycotina fungi.</title>
        <authorList>
            <person name="Reynolds N.K."/>
            <person name="Stajich J.E."/>
            <person name="Barry K."/>
            <person name="Grigoriev I.V."/>
            <person name="Crous P."/>
            <person name="Smith M.E."/>
        </authorList>
    </citation>
    <scope>NUCLEOTIDE SEQUENCE</scope>
    <source>
        <strain evidence="10">BCRC 34381</strain>
    </source>
</reference>
<dbReference type="Pfam" id="PF00320">
    <property type="entry name" value="GATA"/>
    <property type="match status" value="2"/>
</dbReference>
<dbReference type="OrthoDB" id="515401at2759"/>
<comment type="subcellular location">
    <subcellularLocation>
        <location evidence="1">Nucleus</location>
    </subcellularLocation>
</comment>
<feature type="coiled-coil region" evidence="7">
    <location>
        <begin position="321"/>
        <end position="355"/>
    </location>
</feature>
<feature type="domain" description="GATA-type" evidence="9">
    <location>
        <begin position="195"/>
        <end position="242"/>
    </location>
</feature>
<organism evidence="10 11">
    <name type="scientific">Coemansia biformis</name>
    <dbReference type="NCBI Taxonomy" id="1286918"/>
    <lineage>
        <taxon>Eukaryota</taxon>
        <taxon>Fungi</taxon>
        <taxon>Fungi incertae sedis</taxon>
        <taxon>Zoopagomycota</taxon>
        <taxon>Kickxellomycotina</taxon>
        <taxon>Kickxellomycetes</taxon>
        <taxon>Kickxellales</taxon>
        <taxon>Kickxellaceae</taxon>
        <taxon>Coemansia</taxon>
    </lineage>
</organism>
<dbReference type="GO" id="GO:0000978">
    <property type="term" value="F:RNA polymerase II cis-regulatory region sequence-specific DNA binding"/>
    <property type="evidence" value="ECO:0007669"/>
    <property type="project" value="TreeGrafter"/>
</dbReference>
<keyword evidence="11" id="KW-1185">Reference proteome</keyword>
<dbReference type="GO" id="GO:0045944">
    <property type="term" value="P:positive regulation of transcription by RNA polymerase II"/>
    <property type="evidence" value="ECO:0007669"/>
    <property type="project" value="TreeGrafter"/>
</dbReference>
<evidence type="ECO:0000256" key="6">
    <source>
        <dbReference type="PROSITE-ProRule" id="PRU00094"/>
    </source>
</evidence>
<dbReference type="CDD" id="cd00202">
    <property type="entry name" value="ZnF_GATA"/>
    <property type="match status" value="2"/>
</dbReference>
<evidence type="ECO:0000256" key="3">
    <source>
        <dbReference type="ARBA" id="ARBA00022771"/>
    </source>
</evidence>
<dbReference type="InterPro" id="IPR000679">
    <property type="entry name" value="Znf_GATA"/>
</dbReference>
<comment type="caution">
    <text evidence="10">The sequence shown here is derived from an EMBL/GenBank/DDBJ whole genome shotgun (WGS) entry which is preliminary data.</text>
</comment>
<keyword evidence="4" id="KW-0862">Zinc</keyword>
<sequence length="357" mass="37174">MGSDSVQPSGVSVIHQQSSVPHAAATGAGQAVFGEAPGGDRAAASTPPGTALAPSGAAITSSGASPAAASEGGRPGPVRGRRNDGSISCMNCKTTTTPLWRRDPQTGAHLCNRCGLYLKTYNVMHPLTRTKRRASSAASTARKPDSGGAPEMDDVEQMPRPANCHPPQLQQLGEGARQRRVTPKQQICQGITPCCFNCGAETTPLWRRDPEDNIICNACGLYYKLHSKARPVSMRQAVIRRRNRVNAPAGSSSSSTSVPAAAGGSIAWGMRAAGAHMDGLSVLARAAELVPSKATPGGWAKAGRTGHTILESLASVATAEIAGSRQSHEQLQRECQQLEQQLAKSRAMLGAMQSAGQ</sequence>
<keyword evidence="7" id="KW-0175">Coiled coil</keyword>
<dbReference type="InterPro" id="IPR039355">
    <property type="entry name" value="Transcription_factor_GATA"/>
</dbReference>
<feature type="domain" description="GATA-type" evidence="9">
    <location>
        <begin position="83"/>
        <end position="142"/>
    </location>
</feature>
<keyword evidence="3 6" id="KW-0863">Zinc-finger</keyword>
<feature type="compositionally biased region" description="Polar residues" evidence="8">
    <location>
        <begin position="1"/>
        <end position="20"/>
    </location>
</feature>
<evidence type="ECO:0000313" key="10">
    <source>
        <dbReference type="EMBL" id="KAJ1736306.1"/>
    </source>
</evidence>
<dbReference type="InterPro" id="IPR013088">
    <property type="entry name" value="Znf_NHR/GATA"/>
</dbReference>
<evidence type="ECO:0000256" key="1">
    <source>
        <dbReference type="ARBA" id="ARBA00004123"/>
    </source>
</evidence>
<evidence type="ECO:0000256" key="8">
    <source>
        <dbReference type="SAM" id="MobiDB-lite"/>
    </source>
</evidence>
<dbReference type="GO" id="GO:0008270">
    <property type="term" value="F:zinc ion binding"/>
    <property type="evidence" value="ECO:0007669"/>
    <property type="project" value="UniProtKB-KW"/>
</dbReference>
<dbReference type="PRINTS" id="PR00619">
    <property type="entry name" value="GATAZNFINGER"/>
</dbReference>
<gene>
    <name evidence="10" type="primary">SFU1_2</name>
    <name evidence="10" type="ORF">LPJ61_000090</name>
</gene>
<dbReference type="Gene3D" id="3.30.50.10">
    <property type="entry name" value="Erythroid Transcription Factor GATA-1, subunit A"/>
    <property type="match status" value="2"/>
</dbReference>
<accession>A0A9W8CZE5</accession>
<dbReference type="GO" id="GO:0000122">
    <property type="term" value="P:negative regulation of transcription by RNA polymerase II"/>
    <property type="evidence" value="ECO:0007669"/>
    <property type="project" value="TreeGrafter"/>
</dbReference>
<dbReference type="PANTHER" id="PTHR10071:SF281">
    <property type="entry name" value="BOX A-BINDING FACTOR-RELATED"/>
    <property type="match status" value="1"/>
</dbReference>
<evidence type="ECO:0000256" key="2">
    <source>
        <dbReference type="ARBA" id="ARBA00022723"/>
    </source>
</evidence>
<feature type="compositionally biased region" description="Low complexity" evidence="8">
    <location>
        <begin position="53"/>
        <end position="78"/>
    </location>
</feature>
<evidence type="ECO:0000259" key="9">
    <source>
        <dbReference type="PROSITE" id="PS50114"/>
    </source>
</evidence>
<dbReference type="PROSITE" id="PS00344">
    <property type="entry name" value="GATA_ZN_FINGER_1"/>
    <property type="match status" value="1"/>
</dbReference>
<proteinExistence type="predicted"/>
<dbReference type="EMBL" id="JANBOI010000001">
    <property type="protein sequence ID" value="KAJ1736306.1"/>
    <property type="molecule type" value="Genomic_DNA"/>
</dbReference>
<name>A0A9W8CZE5_9FUNG</name>
<dbReference type="GO" id="GO:0000981">
    <property type="term" value="F:DNA-binding transcription factor activity, RNA polymerase II-specific"/>
    <property type="evidence" value="ECO:0007669"/>
    <property type="project" value="TreeGrafter"/>
</dbReference>
<dbReference type="PROSITE" id="PS50114">
    <property type="entry name" value="GATA_ZN_FINGER_2"/>
    <property type="match status" value="2"/>
</dbReference>
<keyword evidence="5" id="KW-0539">Nucleus</keyword>
<protein>
    <submittedName>
        <fullName evidence="10">GATA type transcriptional activator of nitrogen-regulated proteins</fullName>
    </submittedName>
</protein>
<evidence type="ECO:0000313" key="11">
    <source>
        <dbReference type="Proteomes" id="UP001143981"/>
    </source>
</evidence>
<evidence type="ECO:0000256" key="4">
    <source>
        <dbReference type="ARBA" id="ARBA00022833"/>
    </source>
</evidence>
<dbReference type="GO" id="GO:0005634">
    <property type="term" value="C:nucleus"/>
    <property type="evidence" value="ECO:0007669"/>
    <property type="project" value="UniProtKB-SubCell"/>
</dbReference>
<evidence type="ECO:0000256" key="5">
    <source>
        <dbReference type="ARBA" id="ARBA00023242"/>
    </source>
</evidence>
<feature type="region of interest" description="Disordered" evidence="8">
    <location>
        <begin position="130"/>
        <end position="169"/>
    </location>
</feature>
<dbReference type="SUPFAM" id="SSF57716">
    <property type="entry name" value="Glucocorticoid receptor-like (DNA-binding domain)"/>
    <property type="match status" value="2"/>
</dbReference>
<feature type="region of interest" description="Disordered" evidence="8">
    <location>
        <begin position="1"/>
        <end position="88"/>
    </location>
</feature>
<dbReference type="Proteomes" id="UP001143981">
    <property type="component" value="Unassembled WGS sequence"/>
</dbReference>
<dbReference type="SMART" id="SM00401">
    <property type="entry name" value="ZnF_GATA"/>
    <property type="match status" value="2"/>
</dbReference>